<dbReference type="CDD" id="cd17323">
    <property type="entry name" value="MFS_Tpo1_MDR_like"/>
    <property type="match status" value="1"/>
</dbReference>
<dbReference type="KEGG" id="pic:PICST_60062"/>
<dbReference type="PANTHER" id="PTHR23502">
    <property type="entry name" value="MAJOR FACILITATOR SUPERFAMILY"/>
    <property type="match status" value="1"/>
</dbReference>
<feature type="transmembrane region" description="Helical" evidence="5">
    <location>
        <begin position="113"/>
        <end position="130"/>
    </location>
</feature>
<dbReference type="InParanoid" id="A3LUR4"/>
<feature type="transmembrane region" description="Helical" evidence="5">
    <location>
        <begin position="388"/>
        <end position="408"/>
    </location>
</feature>
<feature type="non-terminal residue" evidence="7">
    <location>
        <position position="1"/>
    </location>
</feature>
<dbReference type="GeneID" id="4839057"/>
<feature type="transmembrane region" description="Helical" evidence="5">
    <location>
        <begin position="522"/>
        <end position="546"/>
    </location>
</feature>
<dbReference type="eggNOG" id="KOG0255">
    <property type="taxonomic scope" value="Eukaryota"/>
</dbReference>
<dbReference type="RefSeq" id="XP_001385036.2">
    <property type="nucleotide sequence ID" value="XM_001384999.1"/>
</dbReference>
<evidence type="ECO:0000256" key="1">
    <source>
        <dbReference type="ARBA" id="ARBA00004141"/>
    </source>
</evidence>
<evidence type="ECO:0000256" key="3">
    <source>
        <dbReference type="ARBA" id="ARBA00022989"/>
    </source>
</evidence>
<feature type="transmembrane region" description="Helical" evidence="5">
    <location>
        <begin position="243"/>
        <end position="266"/>
    </location>
</feature>
<dbReference type="OMA" id="HTIFEVA"/>
<dbReference type="GO" id="GO:0016020">
    <property type="term" value="C:membrane"/>
    <property type="evidence" value="ECO:0007669"/>
    <property type="project" value="UniProtKB-SubCell"/>
</dbReference>
<feature type="transmembrane region" description="Helical" evidence="5">
    <location>
        <begin position="272"/>
        <end position="292"/>
    </location>
</feature>
<dbReference type="HOGENOM" id="CLU_008455_1_3_1"/>
<dbReference type="FunFam" id="1.20.1250.20:FF:000011">
    <property type="entry name" value="MFS multidrug transporter, putative"/>
    <property type="match status" value="1"/>
</dbReference>
<evidence type="ECO:0000256" key="2">
    <source>
        <dbReference type="ARBA" id="ARBA00022692"/>
    </source>
</evidence>
<feature type="transmembrane region" description="Helical" evidence="5">
    <location>
        <begin position="210"/>
        <end position="231"/>
    </location>
</feature>
<dbReference type="PANTHER" id="PTHR23502:SF60">
    <property type="entry name" value="MAJOR FACILITATOR SUPERFAMILY (MFS) PROFILE DOMAIN-CONTAINING PROTEIN-RELATED"/>
    <property type="match status" value="1"/>
</dbReference>
<dbReference type="GO" id="GO:0022857">
    <property type="term" value="F:transmembrane transporter activity"/>
    <property type="evidence" value="ECO:0007669"/>
    <property type="project" value="InterPro"/>
</dbReference>
<evidence type="ECO:0000259" key="6">
    <source>
        <dbReference type="PROSITE" id="PS50850"/>
    </source>
</evidence>
<evidence type="ECO:0000256" key="4">
    <source>
        <dbReference type="ARBA" id="ARBA00023136"/>
    </source>
</evidence>
<feature type="transmembrane region" description="Helical" evidence="5">
    <location>
        <begin position="183"/>
        <end position="204"/>
    </location>
</feature>
<sequence>SRQTSRYTVRDIYGDMDEEHIDLERTKSRSTILTTLTARVQTVQHEMHSPYRIEDVEAKIDTEIENFYEKTPDIAVPVKDFGGEFNSIDPELVTWEGKEDPMYPRNWSRPEKMFQLFIVGLYTLISPMSSTMLSPAMTKIAEELHMEGDFIVSFTVSVMVLAWALGPLLIAPLSESDRFGRRTVLNVSIWLIFIFNLACAFAKTTAQLCIFRFLGGLGGCAALNVGAGTLADLFSDDERQIAMAIYGMCPSLGPVIAPIIGGFIISHKEWPWVFYVLAMFNGAVAVFGTIFFKETYSPKLLRKKAIKLRKETGNEHLHTIFEIADGQRMWEKVAVTMSRPLKLLFTHPMVIGLGSFMAFVYGFMYLMIVTFPDVFGVSYGFSVEVAGLMFIPLGIGFTLGVIFWSLMIDKIYYRLIAKNGGVAKPEYRLPCLCFSGIGVPVGLIWYGWSVQNKLHWIMPSIGMGIFAFSIIAVFQTIQNYLIDMNNRFAASSVAAAAVFRSLFGFSFPLFAQKLYDRLHYGWGNTLCAFIALALGLPFPIFCLMYGERLRLWANRRMDRDQAKRDARNLERLQKRNS</sequence>
<dbReference type="InterPro" id="IPR011701">
    <property type="entry name" value="MFS"/>
</dbReference>
<keyword evidence="3 5" id="KW-1133">Transmembrane helix</keyword>
<feature type="transmembrane region" description="Helical" evidence="5">
    <location>
        <begin position="488"/>
        <end position="510"/>
    </location>
</feature>
<dbReference type="SUPFAM" id="SSF103473">
    <property type="entry name" value="MFS general substrate transporter"/>
    <property type="match status" value="1"/>
</dbReference>
<gene>
    <name evidence="7" type="primary">MDR19</name>
    <name evidence="7" type="ORF">PICST_60062</name>
</gene>
<feature type="transmembrane region" description="Helical" evidence="5">
    <location>
        <begin position="349"/>
        <end position="368"/>
    </location>
</feature>
<accession>A3LUR4</accession>
<comment type="subcellular location">
    <subcellularLocation>
        <location evidence="1">Membrane</location>
        <topology evidence="1">Multi-pass membrane protein</topology>
    </subcellularLocation>
</comment>
<dbReference type="InterPro" id="IPR020846">
    <property type="entry name" value="MFS_dom"/>
</dbReference>
<dbReference type="Gene3D" id="1.20.1250.20">
    <property type="entry name" value="MFS general substrate transporter like domains"/>
    <property type="match status" value="1"/>
</dbReference>
<dbReference type="EMBL" id="CP000499">
    <property type="protein sequence ID" value="ABN67007.2"/>
    <property type="molecule type" value="Genomic_DNA"/>
</dbReference>
<dbReference type="InterPro" id="IPR036259">
    <property type="entry name" value="MFS_trans_sf"/>
</dbReference>
<protein>
    <submittedName>
        <fullName evidence="7">Spermidine exporter, MDR-type pump</fullName>
    </submittedName>
</protein>
<feature type="transmembrane region" description="Helical" evidence="5">
    <location>
        <begin position="429"/>
        <end position="448"/>
    </location>
</feature>
<evidence type="ECO:0000313" key="7">
    <source>
        <dbReference type="EMBL" id="ABN67007.2"/>
    </source>
</evidence>
<organism evidence="7 8">
    <name type="scientific">Scheffersomyces stipitis (strain ATCC 58785 / CBS 6054 / NBRC 10063 / NRRL Y-11545)</name>
    <name type="common">Yeast</name>
    <name type="synonym">Pichia stipitis</name>
    <dbReference type="NCBI Taxonomy" id="322104"/>
    <lineage>
        <taxon>Eukaryota</taxon>
        <taxon>Fungi</taxon>
        <taxon>Dikarya</taxon>
        <taxon>Ascomycota</taxon>
        <taxon>Saccharomycotina</taxon>
        <taxon>Pichiomycetes</taxon>
        <taxon>Debaryomycetaceae</taxon>
        <taxon>Scheffersomyces</taxon>
    </lineage>
</organism>
<dbReference type="Proteomes" id="UP000002258">
    <property type="component" value="Chromosome 5"/>
</dbReference>
<evidence type="ECO:0000256" key="5">
    <source>
        <dbReference type="SAM" id="Phobius"/>
    </source>
</evidence>
<keyword evidence="8" id="KW-1185">Reference proteome</keyword>
<feature type="transmembrane region" description="Helical" evidence="5">
    <location>
        <begin position="150"/>
        <end position="171"/>
    </location>
</feature>
<feature type="domain" description="Major facilitator superfamily (MFS) profile" evidence="6">
    <location>
        <begin position="115"/>
        <end position="550"/>
    </location>
</feature>
<name>A3LUR4_PICST</name>
<dbReference type="OrthoDB" id="3936150at2759"/>
<reference evidence="7 8" key="1">
    <citation type="journal article" date="2007" name="Nat. Biotechnol.">
        <title>Genome sequence of the lignocellulose-bioconverting and xylose-fermenting yeast Pichia stipitis.</title>
        <authorList>
            <person name="Jeffries T.W."/>
            <person name="Grigoriev I.V."/>
            <person name="Grimwood J."/>
            <person name="Laplaza J.M."/>
            <person name="Aerts A."/>
            <person name="Salamov A."/>
            <person name="Schmutz J."/>
            <person name="Lindquist E."/>
            <person name="Dehal P."/>
            <person name="Shapiro H."/>
            <person name="Jin Y.S."/>
            <person name="Passoth V."/>
            <person name="Richardson P.M."/>
        </authorList>
    </citation>
    <scope>NUCLEOTIDE SEQUENCE [LARGE SCALE GENOMIC DNA]</scope>
    <source>
        <strain evidence="8">ATCC 58785 / CBS 6054 / NBRC 10063 / NRRL Y-11545</strain>
    </source>
</reference>
<keyword evidence="4 5" id="KW-0472">Membrane</keyword>
<dbReference type="AlphaFoldDB" id="A3LUR4"/>
<dbReference type="Pfam" id="PF07690">
    <property type="entry name" value="MFS_1"/>
    <property type="match status" value="1"/>
</dbReference>
<proteinExistence type="predicted"/>
<evidence type="ECO:0000313" key="8">
    <source>
        <dbReference type="Proteomes" id="UP000002258"/>
    </source>
</evidence>
<feature type="transmembrane region" description="Helical" evidence="5">
    <location>
        <begin position="454"/>
        <end position="476"/>
    </location>
</feature>
<keyword evidence="2 5" id="KW-0812">Transmembrane</keyword>
<dbReference type="PROSITE" id="PS50850">
    <property type="entry name" value="MFS"/>
    <property type="match status" value="1"/>
</dbReference>